<evidence type="ECO:0000313" key="2">
    <source>
        <dbReference type="EMBL" id="NGN64981.1"/>
    </source>
</evidence>
<accession>A0A6G4U167</accession>
<dbReference type="Proteomes" id="UP000481583">
    <property type="component" value="Unassembled WGS sequence"/>
</dbReference>
<sequence length="371" mass="37596">MTAVADETTATGGGNLPDAGAESAAGRTGTGVQRAGFMLSADGSYAACLATDSGGHWYPERWTLGGPEPYAVPLPCAQPEEPASSVVPLRDGRVLIRRLVDPAAGRHHLSLLYPSGPATSEVELGSVDTGPGGELLLVPPAAASTEVYALAPGERSTAVWLVHGGGSGSLELAAEVQGRCTGGRWLDLAGGLLAVDRELEGRTKAVAVDVRHTGEVSPLLQITENSNDRLLLSDPDSGLLLVLSDAPGHDRLGWGVLGSSRPVRFPEALKPGGGGADSPLAGAVMAPFAVQPGQALMPESCGVALRLDGPAGSWVGLWRPSGRELSHYAAPPGWLPGAGWWTPAGELRLPCAAGPLAVGVASLVPSAGGAV</sequence>
<evidence type="ECO:0000256" key="1">
    <source>
        <dbReference type="SAM" id="MobiDB-lite"/>
    </source>
</evidence>
<name>A0A6G4U167_9ACTN</name>
<organism evidence="2 3">
    <name type="scientific">Streptomyces coryli</name>
    <dbReference type="NCBI Taxonomy" id="1128680"/>
    <lineage>
        <taxon>Bacteria</taxon>
        <taxon>Bacillati</taxon>
        <taxon>Actinomycetota</taxon>
        <taxon>Actinomycetes</taxon>
        <taxon>Kitasatosporales</taxon>
        <taxon>Streptomycetaceae</taxon>
        <taxon>Streptomyces</taxon>
    </lineage>
</organism>
<keyword evidence="3" id="KW-1185">Reference proteome</keyword>
<proteinExistence type="predicted"/>
<dbReference type="AlphaFoldDB" id="A0A6G4U167"/>
<gene>
    <name evidence="2" type="ORF">G5C51_13880</name>
</gene>
<feature type="non-terminal residue" evidence="2">
    <location>
        <position position="371"/>
    </location>
</feature>
<feature type="region of interest" description="Disordered" evidence="1">
    <location>
        <begin position="1"/>
        <end position="27"/>
    </location>
</feature>
<reference evidence="2 3" key="1">
    <citation type="submission" date="2020-02" db="EMBL/GenBank/DDBJ databases">
        <title>Whole-genome analyses of novel actinobacteria.</title>
        <authorList>
            <person name="Sahin N."/>
        </authorList>
    </citation>
    <scope>NUCLEOTIDE SEQUENCE [LARGE SCALE GENOMIC DNA]</scope>
    <source>
        <strain evidence="2 3">A7024</strain>
    </source>
</reference>
<protein>
    <submittedName>
        <fullName evidence="2">Uncharacterized protein</fullName>
    </submittedName>
</protein>
<comment type="caution">
    <text evidence="2">The sequence shown here is derived from an EMBL/GenBank/DDBJ whole genome shotgun (WGS) entry which is preliminary data.</text>
</comment>
<evidence type="ECO:0000313" key="3">
    <source>
        <dbReference type="Proteomes" id="UP000481583"/>
    </source>
</evidence>
<dbReference type="RefSeq" id="WP_165236973.1">
    <property type="nucleotide sequence ID" value="NZ_JAAKZV010000049.1"/>
</dbReference>
<dbReference type="EMBL" id="JAAKZV010000049">
    <property type="protein sequence ID" value="NGN64981.1"/>
    <property type="molecule type" value="Genomic_DNA"/>
</dbReference>